<protein>
    <submittedName>
        <fullName evidence="1">Uncharacterized protein</fullName>
    </submittedName>
</protein>
<name>A0ACC2T4I7_9FUNG</name>
<accession>A0ACC2T4I7</accession>
<proteinExistence type="predicted"/>
<organism evidence="1 2">
    <name type="scientific">Entomophthora muscae</name>
    <dbReference type="NCBI Taxonomy" id="34485"/>
    <lineage>
        <taxon>Eukaryota</taxon>
        <taxon>Fungi</taxon>
        <taxon>Fungi incertae sedis</taxon>
        <taxon>Zoopagomycota</taxon>
        <taxon>Entomophthoromycotina</taxon>
        <taxon>Entomophthoromycetes</taxon>
        <taxon>Entomophthorales</taxon>
        <taxon>Entomophthoraceae</taxon>
        <taxon>Entomophthora</taxon>
    </lineage>
</organism>
<evidence type="ECO:0000313" key="1">
    <source>
        <dbReference type="EMBL" id="KAJ9069449.1"/>
    </source>
</evidence>
<keyword evidence="2" id="KW-1185">Reference proteome</keyword>
<dbReference type="Proteomes" id="UP001165960">
    <property type="component" value="Unassembled WGS sequence"/>
</dbReference>
<dbReference type="EMBL" id="QTSX02003630">
    <property type="protein sequence ID" value="KAJ9069449.1"/>
    <property type="molecule type" value="Genomic_DNA"/>
</dbReference>
<evidence type="ECO:0000313" key="2">
    <source>
        <dbReference type="Proteomes" id="UP001165960"/>
    </source>
</evidence>
<reference evidence="1" key="1">
    <citation type="submission" date="2022-04" db="EMBL/GenBank/DDBJ databases">
        <title>Genome of the entomopathogenic fungus Entomophthora muscae.</title>
        <authorList>
            <person name="Elya C."/>
            <person name="Lovett B.R."/>
            <person name="Lee E."/>
            <person name="Macias A.M."/>
            <person name="Hajek A.E."/>
            <person name="De Bivort B.L."/>
            <person name="Kasson M.T."/>
            <person name="De Fine Licht H.H."/>
            <person name="Stajich J.E."/>
        </authorList>
    </citation>
    <scope>NUCLEOTIDE SEQUENCE</scope>
    <source>
        <strain evidence="1">Berkeley</strain>
    </source>
</reference>
<comment type="caution">
    <text evidence="1">The sequence shown here is derived from an EMBL/GenBank/DDBJ whole genome shotgun (WGS) entry which is preliminary data.</text>
</comment>
<sequence>MMFTCILVGIVLSQCSSPGLRKELRDMSAAEISSFFGAIGKLHELQASPQVSVYDAYSIVYSQSQAAAQGGPQFLPWNRWFLRNLEQDIRRIDPTIALPYWDFSMDYAAPTASPILTPSMFGTSGNPNNGFCVQDGAFSQYRLNSPQPKCLTRQISQTTLPSPKVIDYILAMPEYSDFALRIQVMSILVRAAIGGDLAYAHAPNDPLFYAIHVFIDSLWSAWQLRHPITPQYSAISTSPNDILQPFGIPVFSTLQLRQTPDLCYIYAGYSPSLANSAAVASATRNQQLRNPLLSSTAATNLFPPPNPTPPSFFALNNIDIATAQAIENEFRTIHTQT</sequence>
<gene>
    <name evidence="1" type="ORF">DSO57_1018369</name>
</gene>